<keyword evidence="2 5" id="KW-0808">Transferase</keyword>
<dbReference type="InterPro" id="IPR000544">
    <property type="entry name" value="Octanoyltransferase"/>
</dbReference>
<reference evidence="11 12" key="1">
    <citation type="journal article" date="2016" name="Environ. Microbiol.">
        <title>New Methyloceanibacter diversity from North Sea sediments includes methanotroph containing solely the soluble methane monooxygenase.</title>
        <authorList>
            <person name="Vekeman B."/>
            <person name="Kerckhof F.M."/>
            <person name="Cremers G."/>
            <person name="de Vos P."/>
            <person name="Vandamme P."/>
            <person name="Boon N."/>
            <person name="Op den Camp H.J."/>
            <person name="Heylen K."/>
        </authorList>
    </citation>
    <scope>NUCLEOTIDE SEQUENCE [LARGE SCALE GENOMIC DNA]</scope>
    <source>
        <strain evidence="11 12">R-67174</strain>
    </source>
</reference>
<dbReference type="OrthoDB" id="9787061at2"/>
<evidence type="ECO:0000256" key="5">
    <source>
        <dbReference type="HAMAP-Rule" id="MF_00013"/>
    </source>
</evidence>
<evidence type="ECO:0000256" key="6">
    <source>
        <dbReference type="PIRNR" id="PIRNR016262"/>
    </source>
</evidence>
<keyword evidence="12" id="KW-1185">Reference proteome</keyword>
<feature type="site" description="Lowers pKa of active site Cys" evidence="5 9">
    <location>
        <position position="150"/>
    </location>
</feature>
<dbReference type="STRING" id="1774968.AUC68_09690"/>
<keyword evidence="5" id="KW-0963">Cytoplasm</keyword>
<evidence type="ECO:0000256" key="8">
    <source>
        <dbReference type="PIRSR" id="PIRSR016262-2"/>
    </source>
</evidence>
<dbReference type="InterPro" id="IPR045864">
    <property type="entry name" value="aa-tRNA-synth_II/BPL/LPL"/>
</dbReference>
<evidence type="ECO:0000313" key="12">
    <source>
        <dbReference type="Proteomes" id="UP000094501"/>
    </source>
</evidence>
<feature type="binding site" evidence="5 8">
    <location>
        <begin position="166"/>
        <end position="168"/>
    </location>
    <ligand>
        <name>substrate</name>
    </ligand>
</feature>
<dbReference type="Gene3D" id="3.30.930.10">
    <property type="entry name" value="Bira Bifunctional Protein, Domain 2"/>
    <property type="match status" value="1"/>
</dbReference>
<dbReference type="CDD" id="cd16444">
    <property type="entry name" value="LipB"/>
    <property type="match status" value="1"/>
</dbReference>
<proteinExistence type="inferred from homology"/>
<evidence type="ECO:0000259" key="10">
    <source>
        <dbReference type="PROSITE" id="PS51733"/>
    </source>
</evidence>
<dbReference type="Pfam" id="PF21948">
    <property type="entry name" value="LplA-B_cat"/>
    <property type="match status" value="1"/>
</dbReference>
<comment type="caution">
    <text evidence="11">The sequence shown here is derived from an EMBL/GenBank/DDBJ whole genome shotgun (WGS) entry which is preliminary data.</text>
</comment>
<dbReference type="HAMAP" id="MF_00013">
    <property type="entry name" value="LipB"/>
    <property type="match status" value="1"/>
</dbReference>
<dbReference type="GO" id="GO:0009249">
    <property type="term" value="P:protein lipoylation"/>
    <property type="evidence" value="ECO:0007669"/>
    <property type="project" value="InterPro"/>
</dbReference>
<dbReference type="RefSeq" id="WP_069438114.1">
    <property type="nucleotide sequence ID" value="NZ_LPWG01000013.1"/>
</dbReference>
<accession>A0A1E3VYN2</accession>
<dbReference type="GO" id="GO:0033819">
    <property type="term" value="F:lipoyl(octanoyl) transferase activity"/>
    <property type="evidence" value="ECO:0007669"/>
    <property type="project" value="UniProtKB-EC"/>
</dbReference>
<keyword evidence="3 5" id="KW-0012">Acyltransferase</keyword>
<feature type="domain" description="BPL/LPL catalytic" evidence="10">
    <location>
        <begin position="47"/>
        <end position="222"/>
    </location>
</feature>
<dbReference type="InterPro" id="IPR004143">
    <property type="entry name" value="BPL_LPL_catalytic"/>
</dbReference>
<comment type="function">
    <text evidence="4 5 6">Catalyzes the transfer of endogenously produced octanoic acid from octanoyl-acyl-carrier-protein onto the lipoyl domains of lipoate-dependent enzymes. Lipoyl-ACP can also act as a substrate although octanoyl-ACP is likely to be the physiological substrate.</text>
</comment>
<dbReference type="EMBL" id="LPWG01000013">
    <property type="protein sequence ID" value="ODR98657.1"/>
    <property type="molecule type" value="Genomic_DNA"/>
</dbReference>
<dbReference type="PANTHER" id="PTHR10993">
    <property type="entry name" value="OCTANOYLTRANSFERASE"/>
    <property type="match status" value="1"/>
</dbReference>
<comment type="miscellaneous">
    <text evidence="5">In the reaction, the free carboxyl group of octanoic acid is attached via an amide linkage to the epsilon-amino group of a specific lysine residue of lipoyl domains of lipoate-dependent enzymes.</text>
</comment>
<name>A0A1E3VYN2_9HYPH</name>
<dbReference type="PROSITE" id="PS01313">
    <property type="entry name" value="LIPB"/>
    <property type="match status" value="1"/>
</dbReference>
<evidence type="ECO:0000313" key="11">
    <source>
        <dbReference type="EMBL" id="ODR98657.1"/>
    </source>
</evidence>
<dbReference type="Proteomes" id="UP000094501">
    <property type="component" value="Unassembled WGS sequence"/>
</dbReference>
<dbReference type="InterPro" id="IPR020605">
    <property type="entry name" value="Octanoyltransferase_CS"/>
</dbReference>
<feature type="active site" description="Acyl-thioester intermediate" evidence="5 7">
    <location>
        <position position="184"/>
    </location>
</feature>
<evidence type="ECO:0000256" key="4">
    <source>
        <dbReference type="ARBA" id="ARBA00024732"/>
    </source>
</evidence>
<dbReference type="NCBIfam" id="NF010921">
    <property type="entry name" value="PRK14341.1"/>
    <property type="match status" value="1"/>
</dbReference>
<dbReference type="AlphaFoldDB" id="A0A1E3VYN2"/>
<evidence type="ECO:0000256" key="3">
    <source>
        <dbReference type="ARBA" id="ARBA00023315"/>
    </source>
</evidence>
<evidence type="ECO:0000256" key="9">
    <source>
        <dbReference type="PIRSR" id="PIRSR016262-3"/>
    </source>
</evidence>
<protein>
    <recommendedName>
        <fullName evidence="5 6">Octanoyltransferase</fullName>
        <ecNumber evidence="5 6">2.3.1.181</ecNumber>
    </recommendedName>
    <alternativeName>
        <fullName evidence="5">Lipoate-protein ligase B</fullName>
    </alternativeName>
    <alternativeName>
        <fullName evidence="5">Lipoyl/octanoyl transferase</fullName>
    </alternativeName>
    <alternativeName>
        <fullName evidence="5">Octanoyl-[acyl-carrier-protein]-protein N-octanoyltransferase</fullName>
    </alternativeName>
</protein>
<feature type="binding site" evidence="5 8">
    <location>
        <begin position="86"/>
        <end position="93"/>
    </location>
    <ligand>
        <name>substrate</name>
    </ligand>
</feature>
<dbReference type="PANTHER" id="PTHR10993:SF7">
    <property type="entry name" value="LIPOYLTRANSFERASE 2, MITOCHONDRIAL-RELATED"/>
    <property type="match status" value="1"/>
</dbReference>
<dbReference type="PROSITE" id="PS51733">
    <property type="entry name" value="BPL_LPL_CATALYTIC"/>
    <property type="match status" value="1"/>
</dbReference>
<dbReference type="NCBIfam" id="TIGR00214">
    <property type="entry name" value="lipB"/>
    <property type="match status" value="1"/>
</dbReference>
<sequence>MRPSLEPQFAPSAEAPAPLEWIVAPAPVPYEAGLAFMQARADAIAAGRAGECVWLLEHPPLYTAGTSADRAELVDPDRFPIHVAGRGGRYTYHGPGQRVAYVMLDLNRRGRDVRAFVAALEDWLIATLAALGVAGERRDGAVGIFVDEAKIASIGIRVRRWVTFHGVSLNVNPDLDHFSGIVPCGLHGTPVTSLEALGAEAEMTCVDAALRASFAQVFGLGGTA</sequence>
<evidence type="ECO:0000256" key="1">
    <source>
        <dbReference type="ARBA" id="ARBA00004821"/>
    </source>
</evidence>
<comment type="catalytic activity">
    <reaction evidence="5 6">
        <text>octanoyl-[ACP] + L-lysyl-[protein] = N(6)-octanoyl-L-lysyl-[protein] + holo-[ACP] + H(+)</text>
        <dbReference type="Rhea" id="RHEA:17665"/>
        <dbReference type="Rhea" id="RHEA-COMP:9636"/>
        <dbReference type="Rhea" id="RHEA-COMP:9685"/>
        <dbReference type="Rhea" id="RHEA-COMP:9752"/>
        <dbReference type="Rhea" id="RHEA-COMP:9928"/>
        <dbReference type="ChEBI" id="CHEBI:15378"/>
        <dbReference type="ChEBI" id="CHEBI:29969"/>
        <dbReference type="ChEBI" id="CHEBI:64479"/>
        <dbReference type="ChEBI" id="CHEBI:78463"/>
        <dbReference type="ChEBI" id="CHEBI:78809"/>
        <dbReference type="EC" id="2.3.1.181"/>
    </reaction>
</comment>
<dbReference type="PIRSF" id="PIRSF016262">
    <property type="entry name" value="LPLase"/>
    <property type="match status" value="1"/>
</dbReference>
<organism evidence="11 12">
    <name type="scientific">Methyloceanibacter methanicus</name>
    <dbReference type="NCBI Taxonomy" id="1774968"/>
    <lineage>
        <taxon>Bacteria</taxon>
        <taxon>Pseudomonadati</taxon>
        <taxon>Pseudomonadota</taxon>
        <taxon>Alphaproteobacteria</taxon>
        <taxon>Hyphomicrobiales</taxon>
        <taxon>Hyphomicrobiaceae</taxon>
        <taxon>Methyloceanibacter</taxon>
    </lineage>
</organism>
<comment type="pathway">
    <text evidence="1 5 6">Protein modification; protein lipoylation via endogenous pathway; protein N(6)-(lipoyl)lysine from octanoyl-[acyl-carrier-protein]: step 1/2.</text>
</comment>
<dbReference type="GO" id="GO:0016874">
    <property type="term" value="F:ligase activity"/>
    <property type="evidence" value="ECO:0007669"/>
    <property type="project" value="UniProtKB-KW"/>
</dbReference>
<comment type="similarity">
    <text evidence="5 6">Belongs to the LipB family.</text>
</comment>
<keyword evidence="11" id="KW-0436">Ligase</keyword>
<dbReference type="GO" id="GO:0005737">
    <property type="term" value="C:cytoplasm"/>
    <property type="evidence" value="ECO:0007669"/>
    <property type="project" value="UniProtKB-SubCell"/>
</dbReference>
<dbReference type="UniPathway" id="UPA00538">
    <property type="reaction ID" value="UER00592"/>
</dbReference>
<evidence type="ECO:0000256" key="2">
    <source>
        <dbReference type="ARBA" id="ARBA00022679"/>
    </source>
</evidence>
<dbReference type="EC" id="2.3.1.181" evidence="5 6"/>
<evidence type="ECO:0000256" key="7">
    <source>
        <dbReference type="PIRSR" id="PIRSR016262-1"/>
    </source>
</evidence>
<dbReference type="SUPFAM" id="SSF55681">
    <property type="entry name" value="Class II aaRS and biotin synthetases"/>
    <property type="match status" value="1"/>
</dbReference>
<feature type="binding site" evidence="5 8">
    <location>
        <begin position="153"/>
        <end position="155"/>
    </location>
    <ligand>
        <name>substrate</name>
    </ligand>
</feature>
<gene>
    <name evidence="5" type="primary">lipB</name>
    <name evidence="11" type="ORF">AUC68_09690</name>
</gene>
<comment type="subcellular location">
    <subcellularLocation>
        <location evidence="5">Cytoplasm</location>
    </subcellularLocation>
</comment>